<name>A0A644YWG1_9ZZZZ</name>
<dbReference type="AlphaFoldDB" id="A0A644YWG1"/>
<gene>
    <name evidence="2" type="ORF">SDC9_79512</name>
</gene>
<proteinExistence type="predicted"/>
<comment type="caution">
    <text evidence="2">The sequence shown here is derived from an EMBL/GenBank/DDBJ whole genome shotgun (WGS) entry which is preliminary data.</text>
</comment>
<organism evidence="2">
    <name type="scientific">bioreactor metagenome</name>
    <dbReference type="NCBI Taxonomy" id="1076179"/>
    <lineage>
        <taxon>unclassified sequences</taxon>
        <taxon>metagenomes</taxon>
        <taxon>ecological metagenomes</taxon>
    </lineage>
</organism>
<feature type="compositionally biased region" description="Basic and acidic residues" evidence="1">
    <location>
        <begin position="19"/>
        <end position="52"/>
    </location>
</feature>
<sequence>MRAAEYDRRKRGKSASADHIFRKFRNGDGRDIPARKTAEKSRDDDHLPADALRGDACRPRRILGFADGADVEAELRFIQQDKARNHQRERQPCNRALAAERFADDGSLFEKRQIPRGHFVDDFWPNLPLRIE</sequence>
<feature type="region of interest" description="Disordered" evidence="1">
    <location>
        <begin position="1"/>
        <end position="52"/>
    </location>
</feature>
<accession>A0A644YWG1</accession>
<reference evidence="2" key="1">
    <citation type="submission" date="2019-08" db="EMBL/GenBank/DDBJ databases">
        <authorList>
            <person name="Kucharzyk K."/>
            <person name="Murdoch R.W."/>
            <person name="Higgins S."/>
            <person name="Loffler F."/>
        </authorList>
    </citation>
    <scope>NUCLEOTIDE SEQUENCE</scope>
</reference>
<dbReference type="EMBL" id="VSSQ01006510">
    <property type="protein sequence ID" value="MPM32945.1"/>
    <property type="molecule type" value="Genomic_DNA"/>
</dbReference>
<evidence type="ECO:0000313" key="2">
    <source>
        <dbReference type="EMBL" id="MPM32945.1"/>
    </source>
</evidence>
<evidence type="ECO:0000256" key="1">
    <source>
        <dbReference type="SAM" id="MobiDB-lite"/>
    </source>
</evidence>
<protein>
    <submittedName>
        <fullName evidence="2">Uncharacterized protein</fullName>
    </submittedName>
</protein>